<evidence type="ECO:0000313" key="1">
    <source>
        <dbReference type="Proteomes" id="UP000504634"/>
    </source>
</evidence>
<dbReference type="AlphaFoldDB" id="A0A6J2U910"/>
<dbReference type="GeneID" id="115631781"/>
<dbReference type="CDD" id="cd22973">
    <property type="entry name" value="DD_CATIP"/>
    <property type="match status" value="1"/>
</dbReference>
<gene>
    <name evidence="2" type="primary">LOC115631781</name>
</gene>
<dbReference type="SUPFAM" id="SSF47391">
    <property type="entry name" value="Dimerization-anchoring domain of cAMP-dependent PK regulatory subunit"/>
    <property type="match status" value="1"/>
</dbReference>
<sequence length="406" mass="47791">MDKRSIYKPINPLLFLPCDLDEFRDPKKKVAALAACDVPEKLSAQDEISVSSIISAILRPIESSAEQYRECNWDINAKHLMPEKQAIVFQEQLFISTLQNTNCKLSEDRKAFLEKELEQIGKFCLNVEEAFDGFVVYSSSKMRKGKALTECGHQLKGKYDHKFLLICEKRMEYDRIDHARVEKILELRNHADQQLTAIRETKINDESKKFKAIIDIKNQDYVFVLDGGIMLLMRHLICNNFVGQFNYFTMNLYGRILRCCLTLHKERHDVCIFNRTYKSATKIVTQQFFNDELQDVAETYMTPVGRIIIHFWHGYNYLLHSAVAPVRPKPKEHIVPMMEDVWRMDPRMIARFEEEKEKNHERNSSYLARHPELNELVQDYVNCLLTYKPTNVLEFSIKYFQSFEDF</sequence>
<protein>
    <submittedName>
        <fullName evidence="2">Ciliogenesis-associated TTC17-interacting protein-like</fullName>
    </submittedName>
</protein>
<dbReference type="RefSeq" id="XP_030384475.1">
    <property type="nucleotide sequence ID" value="XM_030528615.1"/>
</dbReference>
<name>A0A6J2U910_DROLE</name>
<proteinExistence type="predicted"/>
<reference evidence="2" key="1">
    <citation type="submission" date="2025-08" db="UniProtKB">
        <authorList>
            <consortium name="RefSeq"/>
        </authorList>
    </citation>
    <scope>IDENTIFICATION</scope>
    <source>
        <strain evidence="2">11010-0011.00</strain>
        <tissue evidence="2">Whole body</tissue>
    </source>
</reference>
<dbReference type="OrthoDB" id="6334211at2759"/>
<dbReference type="PANTHER" id="PTHR15505">
    <property type="entry name" value="RIIA DOMAIN-CONTAINING PROTEIN 1"/>
    <property type="match status" value="1"/>
</dbReference>
<accession>A0A6J2U910</accession>
<dbReference type="PANTHER" id="PTHR15505:SF4">
    <property type="entry name" value="RIIA DOMAIN-CONTAINING PROTEIN 1"/>
    <property type="match status" value="1"/>
</dbReference>
<dbReference type="InterPro" id="IPR047501">
    <property type="entry name" value="DD_CATIP"/>
</dbReference>
<organism evidence="1 2">
    <name type="scientific">Drosophila lebanonensis</name>
    <name type="common">Fruit fly</name>
    <name type="synonym">Scaptodrosophila lebanonensis</name>
    <dbReference type="NCBI Taxonomy" id="7225"/>
    <lineage>
        <taxon>Eukaryota</taxon>
        <taxon>Metazoa</taxon>
        <taxon>Ecdysozoa</taxon>
        <taxon>Arthropoda</taxon>
        <taxon>Hexapoda</taxon>
        <taxon>Insecta</taxon>
        <taxon>Pterygota</taxon>
        <taxon>Neoptera</taxon>
        <taxon>Endopterygota</taxon>
        <taxon>Diptera</taxon>
        <taxon>Brachycera</taxon>
        <taxon>Muscomorpha</taxon>
        <taxon>Ephydroidea</taxon>
        <taxon>Drosophilidae</taxon>
        <taxon>Scaptodrosophila</taxon>
    </lineage>
</organism>
<evidence type="ECO:0000313" key="2">
    <source>
        <dbReference type="RefSeq" id="XP_030384475.1"/>
    </source>
</evidence>
<dbReference type="Proteomes" id="UP000504634">
    <property type="component" value="Unplaced"/>
</dbReference>
<keyword evidence="1" id="KW-1185">Reference proteome</keyword>